<dbReference type="CDD" id="cd09892">
    <property type="entry name" value="NGN_SP_RfaH"/>
    <property type="match status" value="1"/>
</dbReference>
<dbReference type="InterPro" id="IPR006645">
    <property type="entry name" value="NGN-like_dom"/>
</dbReference>
<dbReference type="SMART" id="SM00738">
    <property type="entry name" value="NGN"/>
    <property type="match status" value="1"/>
</dbReference>
<dbReference type="InterPro" id="IPR043425">
    <property type="entry name" value="NusG-like"/>
</dbReference>
<evidence type="ECO:0000259" key="4">
    <source>
        <dbReference type="SMART" id="SM00738"/>
    </source>
</evidence>
<dbReference type="PANTHER" id="PTHR30265:SF4">
    <property type="entry name" value="KOW MOTIF FAMILY PROTEIN, EXPRESSED"/>
    <property type="match status" value="1"/>
</dbReference>
<keyword evidence="3" id="KW-0804">Transcription</keyword>
<comment type="caution">
    <text evidence="5">The sequence shown here is derived from an EMBL/GenBank/DDBJ whole genome shotgun (WGS) entry which is preliminary data.</text>
</comment>
<keyword evidence="1" id="KW-0889">Transcription antitermination</keyword>
<evidence type="ECO:0000256" key="2">
    <source>
        <dbReference type="ARBA" id="ARBA00023015"/>
    </source>
</evidence>
<dbReference type="SUPFAM" id="SSF82679">
    <property type="entry name" value="N-utilization substance G protein NusG, N-terminal domain"/>
    <property type="match status" value="1"/>
</dbReference>
<evidence type="ECO:0000313" key="6">
    <source>
        <dbReference type="Proteomes" id="UP001237448"/>
    </source>
</evidence>
<dbReference type="EMBL" id="JAUSVK010000001">
    <property type="protein sequence ID" value="MDQ0394799.1"/>
    <property type="molecule type" value="Genomic_DNA"/>
</dbReference>
<sequence>MQAPSRDGSSPALTGERRWYAVQTRAYCEVGADQQLRRQGFVCFLPQVAKTVRHARKLRTVRAPFFPGYLFVGLDLAFDRWRSVNGTFGVARLVMVGDRPIAVPAGVVEALRDLIDETGLVRLDGGLRIGQKVEVTAGPFAQALGELERLDGAGRVRVLLDIMGGKVPVIIDRAQLRAA</sequence>
<dbReference type="SUPFAM" id="SSF50104">
    <property type="entry name" value="Translation proteins SH3-like domain"/>
    <property type="match status" value="1"/>
</dbReference>
<keyword evidence="2" id="KW-0805">Transcription regulation</keyword>
<keyword evidence="6" id="KW-1185">Reference proteome</keyword>
<dbReference type="InterPro" id="IPR036735">
    <property type="entry name" value="NGN_dom_sf"/>
</dbReference>
<evidence type="ECO:0000313" key="5">
    <source>
        <dbReference type="EMBL" id="MDQ0394799.1"/>
    </source>
</evidence>
<dbReference type="RefSeq" id="WP_307432528.1">
    <property type="nucleotide sequence ID" value="NZ_JAUSVK010000001.1"/>
</dbReference>
<dbReference type="CDD" id="cd06091">
    <property type="entry name" value="KOW_NusG"/>
    <property type="match status" value="1"/>
</dbReference>
<accession>A0ABU0FL00</accession>
<dbReference type="Pfam" id="PF02357">
    <property type="entry name" value="NusG"/>
    <property type="match status" value="1"/>
</dbReference>
<dbReference type="InterPro" id="IPR008991">
    <property type="entry name" value="Translation_prot_SH3-like_sf"/>
</dbReference>
<reference evidence="5 6" key="1">
    <citation type="submission" date="2023-07" db="EMBL/GenBank/DDBJ databases">
        <title>Genomic Encyclopedia of Type Strains, Phase IV (KMG-IV): sequencing the most valuable type-strain genomes for metagenomic binning, comparative biology and taxonomic classification.</title>
        <authorList>
            <person name="Goeker M."/>
        </authorList>
    </citation>
    <scope>NUCLEOTIDE SEQUENCE [LARGE SCALE GENOMIC DNA]</scope>
    <source>
        <strain evidence="5 6">DSM 5896</strain>
    </source>
</reference>
<organism evidence="5 6">
    <name type="scientific">Labrys monachus</name>
    <dbReference type="NCBI Taxonomy" id="217067"/>
    <lineage>
        <taxon>Bacteria</taxon>
        <taxon>Pseudomonadati</taxon>
        <taxon>Pseudomonadota</taxon>
        <taxon>Alphaproteobacteria</taxon>
        <taxon>Hyphomicrobiales</taxon>
        <taxon>Xanthobacteraceae</taxon>
        <taxon>Labrys</taxon>
    </lineage>
</organism>
<dbReference type="Gene3D" id="3.30.70.940">
    <property type="entry name" value="NusG, N-terminal domain"/>
    <property type="match status" value="1"/>
</dbReference>
<evidence type="ECO:0000256" key="3">
    <source>
        <dbReference type="ARBA" id="ARBA00023163"/>
    </source>
</evidence>
<proteinExistence type="predicted"/>
<evidence type="ECO:0000256" key="1">
    <source>
        <dbReference type="ARBA" id="ARBA00022814"/>
    </source>
</evidence>
<gene>
    <name evidence="5" type="ORF">J3R73_004591</name>
</gene>
<dbReference type="PANTHER" id="PTHR30265">
    <property type="entry name" value="RHO-INTERACTING TRANSCRIPTION TERMINATION FACTOR NUSG"/>
    <property type="match status" value="1"/>
</dbReference>
<feature type="domain" description="NusG-like N-terminal" evidence="4">
    <location>
        <begin position="16"/>
        <end position="115"/>
    </location>
</feature>
<dbReference type="Proteomes" id="UP001237448">
    <property type="component" value="Unassembled WGS sequence"/>
</dbReference>
<protein>
    <submittedName>
        <fullName evidence="5">Transcriptional antiterminator RfaH</fullName>
    </submittedName>
</protein>
<name>A0ABU0FL00_9HYPH</name>